<feature type="signal peptide" evidence="2">
    <location>
        <begin position="1"/>
        <end position="20"/>
    </location>
</feature>
<dbReference type="EMBL" id="CP025430">
    <property type="protein sequence ID" value="AUH62783.1"/>
    <property type="molecule type" value="Genomic_DNA"/>
</dbReference>
<dbReference type="OrthoDB" id="9783818at2"/>
<keyword evidence="2" id="KW-0732">Signal</keyword>
<dbReference type="SMART" id="SM00327">
    <property type="entry name" value="VWA"/>
    <property type="match status" value="1"/>
</dbReference>
<feature type="chain" id="PRO_5014130213" evidence="2">
    <location>
        <begin position="21"/>
        <end position="549"/>
    </location>
</feature>
<dbReference type="InterPro" id="IPR002035">
    <property type="entry name" value="VWF_A"/>
</dbReference>
<dbReference type="RefSeq" id="WP_101750827.1">
    <property type="nucleotide sequence ID" value="NZ_CP025430.1"/>
</dbReference>
<dbReference type="SUPFAM" id="SSF53300">
    <property type="entry name" value="vWA-like"/>
    <property type="match status" value="1"/>
</dbReference>
<evidence type="ECO:0000313" key="5">
    <source>
        <dbReference type="Proteomes" id="UP000234530"/>
    </source>
</evidence>
<evidence type="ECO:0000259" key="3">
    <source>
        <dbReference type="PROSITE" id="PS50234"/>
    </source>
</evidence>
<proteinExistence type="predicted"/>
<dbReference type="AlphaFoldDB" id="A0A2H5EU16"/>
<evidence type="ECO:0000256" key="2">
    <source>
        <dbReference type="SAM" id="SignalP"/>
    </source>
</evidence>
<reference evidence="4 5" key="1">
    <citation type="journal article" date="2013" name="Antonie Van Leeuwenhoek">
        <title>Paracoccus zhejiangensis sp. nov., isolated from activated sludge in wastewater-treatment system.</title>
        <authorList>
            <person name="Wu Z.G."/>
            <person name="Zhang D.F."/>
            <person name="Liu Y.L."/>
            <person name="Wang F."/>
            <person name="Jiang X."/>
            <person name="Li C."/>
            <person name="Li S.P."/>
            <person name="Hong Q."/>
            <person name="Li W.J."/>
        </authorList>
    </citation>
    <scope>NUCLEOTIDE SEQUENCE [LARGE SCALE GENOMIC DNA]</scope>
    <source>
        <strain evidence="4 5">J6</strain>
    </source>
</reference>
<dbReference type="Pfam" id="PF13519">
    <property type="entry name" value="VWA_2"/>
    <property type="match status" value="1"/>
</dbReference>
<name>A0A2H5EU16_9RHOB</name>
<evidence type="ECO:0000256" key="1">
    <source>
        <dbReference type="SAM" id="MobiDB-lite"/>
    </source>
</evidence>
<keyword evidence="5" id="KW-1185">Reference proteome</keyword>
<sequence>MRSVAAALTVLFLLAAPAIAQDRAIIVLDASGSMWGQIEGRSKIEIARETLAGVLGAIPDGRELGLIAYGHRSKGDCADIELVVPPATGSGPAIAEAANRLNPLGKTPLTDAVRQAAEALRFTEDKATVILVTDGLETCEADPCALAAELEQSGVDFTAHVVGFGLTAEEGAQVACLAEATGGRYLRASDAGALAEALRETVVASPEPEPVPEPQPEPEPAPPAMNLQVTSVLCETCEALPGEDSRVRWDVFHAAPEAQDGLGAPVEGGYAASFGLALDPGDYVLVASTNDIQRRMPFTIAAGEQTDLHIDWDAAPVTVRVTSTPGATELLEGARLDLVNGDWTSGGYTSYDQLVPAGTVQLTGSMGAARAEATLTVVAGQTLEHELVIGSGWITPVVLYAEGGPPVEDSGIRFDIRPASGGEPVQGGYGQVTVDVPAGELIVEVSLGQASAASQPVTVAAGQTVEAPILLNAGVLAIAAPGADRIDLLAAKAKINGDRDGFGGGYGEAYQDTLHPGDYLIRVTYAGDLPPKEAQATVTAGERTEITVE</sequence>
<dbReference type="Gene3D" id="3.40.50.410">
    <property type="entry name" value="von Willebrand factor, type A domain"/>
    <property type="match status" value="1"/>
</dbReference>
<dbReference type="KEGG" id="pzh:CX676_00265"/>
<dbReference type="PROSITE" id="PS50234">
    <property type="entry name" value="VWFA"/>
    <property type="match status" value="1"/>
</dbReference>
<organism evidence="4 5">
    <name type="scientific">Paracoccus zhejiangensis</name>
    <dbReference type="NCBI Taxonomy" id="1077935"/>
    <lineage>
        <taxon>Bacteria</taxon>
        <taxon>Pseudomonadati</taxon>
        <taxon>Pseudomonadota</taxon>
        <taxon>Alphaproteobacteria</taxon>
        <taxon>Rhodobacterales</taxon>
        <taxon>Paracoccaceae</taxon>
        <taxon>Paracoccus</taxon>
    </lineage>
</organism>
<accession>A0A2H5EU16</accession>
<feature type="region of interest" description="Disordered" evidence="1">
    <location>
        <begin position="203"/>
        <end position="223"/>
    </location>
</feature>
<dbReference type="Proteomes" id="UP000234530">
    <property type="component" value="Chromosome"/>
</dbReference>
<feature type="compositionally biased region" description="Pro residues" evidence="1">
    <location>
        <begin position="207"/>
        <end position="223"/>
    </location>
</feature>
<evidence type="ECO:0000313" key="4">
    <source>
        <dbReference type="EMBL" id="AUH62783.1"/>
    </source>
</evidence>
<protein>
    <submittedName>
        <fullName evidence="4">VWA domain-containing protein</fullName>
    </submittedName>
</protein>
<gene>
    <name evidence="4" type="ORF">CX676_00265</name>
</gene>
<dbReference type="InterPro" id="IPR036465">
    <property type="entry name" value="vWFA_dom_sf"/>
</dbReference>
<feature type="domain" description="VWFA" evidence="3">
    <location>
        <begin position="23"/>
        <end position="202"/>
    </location>
</feature>